<accession>A0A485M6N4</accession>
<proteinExistence type="predicted"/>
<evidence type="ECO:0008006" key="2">
    <source>
        <dbReference type="Google" id="ProtNLM"/>
    </source>
</evidence>
<dbReference type="Pfam" id="PF02596">
    <property type="entry name" value="DUF169"/>
    <property type="match status" value="1"/>
</dbReference>
<name>A0A485M6N4_9ZZZZ</name>
<reference evidence="1" key="1">
    <citation type="submission" date="2019-03" db="EMBL/GenBank/DDBJ databases">
        <authorList>
            <person name="Hao L."/>
        </authorList>
    </citation>
    <scope>NUCLEOTIDE SEQUENCE</scope>
</reference>
<evidence type="ECO:0000313" key="1">
    <source>
        <dbReference type="EMBL" id="VFU19015.1"/>
    </source>
</evidence>
<dbReference type="EMBL" id="CAADRM010000164">
    <property type="protein sequence ID" value="VFU19015.1"/>
    <property type="molecule type" value="Genomic_DNA"/>
</dbReference>
<sequence length="244" mass="27458">MVPDATKLIMELDLTLPLLGVYDAPETGGFGPLVGPEPGKHMCIFCFFENFRKGETLVITRDNFGCGGAGNCLCNVQTRSREEYIRFLVGEEGLKRSPEVMGQWIDRRRPYMQRHPFLLMGPVRMEKYEYLKSVTFFVNPDQLSVLIIGANYDAAPDDPPPVIAPFGSGCMELLPLFDDPDAPQAIIGATDIAMRQYLPRDILAFTVTKPMFERLCALDDESFLYKPFLRNLKKARAGQSMQMS</sequence>
<dbReference type="InterPro" id="IPR003748">
    <property type="entry name" value="DUF169"/>
</dbReference>
<organism evidence="1">
    <name type="scientific">anaerobic digester metagenome</name>
    <dbReference type="NCBI Taxonomy" id="1263854"/>
    <lineage>
        <taxon>unclassified sequences</taxon>
        <taxon>metagenomes</taxon>
        <taxon>ecological metagenomes</taxon>
    </lineage>
</organism>
<gene>
    <name evidence="1" type="ORF">SCFA_950001</name>
</gene>
<dbReference type="AlphaFoldDB" id="A0A485M6N4"/>
<protein>
    <recommendedName>
        <fullName evidence="2">ArCR</fullName>
    </recommendedName>
</protein>